<feature type="coiled-coil region" evidence="1">
    <location>
        <begin position="151"/>
        <end position="178"/>
    </location>
</feature>
<feature type="domain" description="HTH merR-type" evidence="2">
    <location>
        <begin position="51"/>
        <end position="115"/>
    </location>
</feature>
<keyword evidence="4" id="KW-1185">Reference proteome</keyword>
<dbReference type="GO" id="GO:0006355">
    <property type="term" value="P:regulation of DNA-templated transcription"/>
    <property type="evidence" value="ECO:0007669"/>
    <property type="project" value="InterPro"/>
</dbReference>
<keyword evidence="1" id="KW-0175">Coiled coil</keyword>
<evidence type="ECO:0000256" key="1">
    <source>
        <dbReference type="SAM" id="Coils"/>
    </source>
</evidence>
<gene>
    <name evidence="3" type="ORF">GO986_09475</name>
</gene>
<dbReference type="RefSeq" id="WP_157459050.1">
    <property type="nucleotide sequence ID" value="NZ_WQLB01000010.1"/>
</dbReference>
<dbReference type="Proteomes" id="UP000483286">
    <property type="component" value="Unassembled WGS sequence"/>
</dbReference>
<dbReference type="EMBL" id="WQLB01000010">
    <property type="protein sequence ID" value="MVN86995.1"/>
    <property type="molecule type" value="Genomic_DNA"/>
</dbReference>
<dbReference type="GO" id="GO:0003677">
    <property type="term" value="F:DNA binding"/>
    <property type="evidence" value="ECO:0007669"/>
    <property type="project" value="InterPro"/>
</dbReference>
<proteinExistence type="predicted"/>
<protein>
    <submittedName>
        <fullName evidence="3">MerR family transcriptional regulator</fullName>
    </submittedName>
</protein>
<organism evidence="3 4">
    <name type="scientific">Deinococcus arboris</name>
    <dbReference type="NCBI Taxonomy" id="2682977"/>
    <lineage>
        <taxon>Bacteria</taxon>
        <taxon>Thermotogati</taxon>
        <taxon>Deinococcota</taxon>
        <taxon>Deinococci</taxon>
        <taxon>Deinococcales</taxon>
        <taxon>Deinococcaceae</taxon>
        <taxon>Deinococcus</taxon>
    </lineage>
</organism>
<sequence>MALTEAQFRTLVAFSRDNLAQLPPATRAGLETLCGGPEVFEALLDPRGVGIGRFAALMTLPVTTVRHLLREDLLHPLRVGSRFRFLLHNVIELRGVQEWQALGLTLDEVRAFLNGQRLVGLATQGEWMMSVYRQADQPTPEQVQQLKTTVLAQVQAAITRLEEKQVTLVQQLEQARALAVALAGQPVPELPS</sequence>
<dbReference type="SUPFAM" id="SSF46955">
    <property type="entry name" value="Putative DNA-binding domain"/>
    <property type="match status" value="1"/>
</dbReference>
<dbReference type="Pfam" id="PF13411">
    <property type="entry name" value="MerR_1"/>
    <property type="match status" value="1"/>
</dbReference>
<evidence type="ECO:0000259" key="2">
    <source>
        <dbReference type="PROSITE" id="PS50937"/>
    </source>
</evidence>
<dbReference type="SMART" id="SM00422">
    <property type="entry name" value="HTH_MERR"/>
    <property type="match status" value="1"/>
</dbReference>
<dbReference type="InterPro" id="IPR009061">
    <property type="entry name" value="DNA-bd_dom_put_sf"/>
</dbReference>
<dbReference type="Gene3D" id="1.10.1660.10">
    <property type="match status" value="1"/>
</dbReference>
<dbReference type="AlphaFoldDB" id="A0A7C9HZF5"/>
<reference evidence="3 4" key="1">
    <citation type="submission" date="2019-12" db="EMBL/GenBank/DDBJ databases">
        <title>Deinococcus sp. HMF7620 Genome sequencing and assembly.</title>
        <authorList>
            <person name="Kang H."/>
            <person name="Kim H."/>
            <person name="Joh K."/>
        </authorList>
    </citation>
    <scope>NUCLEOTIDE SEQUENCE [LARGE SCALE GENOMIC DNA]</scope>
    <source>
        <strain evidence="3 4">HMF7620</strain>
    </source>
</reference>
<evidence type="ECO:0000313" key="4">
    <source>
        <dbReference type="Proteomes" id="UP000483286"/>
    </source>
</evidence>
<dbReference type="InterPro" id="IPR000551">
    <property type="entry name" value="MerR-type_HTH_dom"/>
</dbReference>
<dbReference type="PROSITE" id="PS50937">
    <property type="entry name" value="HTH_MERR_2"/>
    <property type="match status" value="1"/>
</dbReference>
<comment type="caution">
    <text evidence="3">The sequence shown here is derived from an EMBL/GenBank/DDBJ whole genome shotgun (WGS) entry which is preliminary data.</text>
</comment>
<accession>A0A7C9HZF5</accession>
<name>A0A7C9HZF5_9DEIO</name>
<evidence type="ECO:0000313" key="3">
    <source>
        <dbReference type="EMBL" id="MVN86995.1"/>
    </source>
</evidence>